<dbReference type="InterPro" id="IPR017900">
    <property type="entry name" value="4Fe4S_Fe_S_CS"/>
</dbReference>
<dbReference type="InterPro" id="IPR009051">
    <property type="entry name" value="Helical_ferredxn"/>
</dbReference>
<accession>A0A6S6R4L9</accession>
<organism evidence="1 2">
    <name type="scientific">Anaerocolumna cellulosilytica</name>
    <dbReference type="NCBI Taxonomy" id="433286"/>
    <lineage>
        <taxon>Bacteria</taxon>
        <taxon>Bacillati</taxon>
        <taxon>Bacillota</taxon>
        <taxon>Clostridia</taxon>
        <taxon>Lachnospirales</taxon>
        <taxon>Lachnospiraceae</taxon>
        <taxon>Anaerocolumna</taxon>
    </lineage>
</organism>
<gene>
    <name evidence="1" type="primary">asrA</name>
    <name evidence="1" type="ORF">acsn021_25760</name>
</gene>
<dbReference type="InterPro" id="IPR017896">
    <property type="entry name" value="4Fe4S_Fe-S-bd"/>
</dbReference>
<dbReference type="Pfam" id="PF17179">
    <property type="entry name" value="Fer4_22"/>
    <property type="match status" value="1"/>
</dbReference>
<dbReference type="PANTHER" id="PTHR40447:SF1">
    <property type="entry name" value="ANAEROBIC SULFITE REDUCTASE SUBUNIT A"/>
    <property type="match status" value="1"/>
</dbReference>
<dbReference type="AlphaFoldDB" id="A0A6S6R4L9"/>
<keyword evidence="2" id="KW-1185">Reference proteome</keyword>
<evidence type="ECO:0000313" key="1">
    <source>
        <dbReference type="EMBL" id="BCJ95007.1"/>
    </source>
</evidence>
<dbReference type="EMBL" id="AP023367">
    <property type="protein sequence ID" value="BCJ95007.1"/>
    <property type="molecule type" value="Genomic_DNA"/>
</dbReference>
<evidence type="ECO:0000313" key="2">
    <source>
        <dbReference type="Proteomes" id="UP000515561"/>
    </source>
</evidence>
<protein>
    <submittedName>
        <fullName evidence="1">Anaerobic sulfite reductase subunit A</fullName>
    </submittedName>
</protein>
<dbReference type="PROSITE" id="PS51379">
    <property type="entry name" value="4FE4S_FER_2"/>
    <property type="match status" value="2"/>
</dbReference>
<dbReference type="PANTHER" id="PTHR40447">
    <property type="entry name" value="ANAEROBIC SULFITE REDUCTASE SUBUNIT A"/>
    <property type="match status" value="1"/>
</dbReference>
<dbReference type="KEGG" id="acel:acsn021_25760"/>
<dbReference type="Proteomes" id="UP000515561">
    <property type="component" value="Chromosome"/>
</dbReference>
<name>A0A6S6R4L9_9FIRM</name>
<dbReference type="Gene3D" id="1.10.1060.10">
    <property type="entry name" value="Alpha-helical ferredoxin"/>
    <property type="match status" value="1"/>
</dbReference>
<sequence length="337" mass="38973">MGYILDESSMQKVLDALKKDYIIYAPKRKEGEGMYSDTDCIRYEVVDKVAEIEFFEKSNYSFKEVLLPISQTLYYFTEDEVKEAEPERKKGAVIFLRSCDLHGVKRLDQMYLQNGFVDYYYKRLREAVKFVVIGCGKSYDNCFCVSMGTNVPEDFDLALYPGEGGYHLESRWDEITSIVGQLEEKEIRIPFVEENDVKVKIPNNLSIDIIKSSMWEEYNSRCINCGRCNFVCPTCTCFSMQDIFYTDNGKAGERRRVHASCMVDGYTEVAGGGSYRRKNGERMRFKVLHKVYDYKKRNGYHMCVGCGRCDDVCPEYISFSNCINKLEDAMKEVSNNG</sequence>
<dbReference type="NCBIfam" id="TIGR02910">
    <property type="entry name" value="sulfite_red_A"/>
    <property type="match status" value="1"/>
</dbReference>
<reference evidence="1 2" key="1">
    <citation type="journal article" date="2016" name="Int. J. Syst. Evol. Microbiol.">
        <title>Descriptions of Anaerotaenia torta gen. nov., sp. nov. and Anaerocolumna cellulosilytica gen. nov., sp. nov. isolated from a methanogenic reactor of cattle waste.</title>
        <authorList>
            <person name="Uek A."/>
            <person name="Ohtaki Y."/>
            <person name="Kaku N."/>
            <person name="Ueki K."/>
        </authorList>
    </citation>
    <scope>NUCLEOTIDE SEQUENCE [LARGE SCALE GENOMIC DNA]</scope>
    <source>
        <strain evidence="1 2">SN021</strain>
    </source>
</reference>
<dbReference type="SUPFAM" id="SSF46548">
    <property type="entry name" value="alpha-helical ferredoxin"/>
    <property type="match status" value="1"/>
</dbReference>
<dbReference type="RefSeq" id="WP_184088549.1">
    <property type="nucleotide sequence ID" value="NZ_AP023367.1"/>
</dbReference>
<dbReference type="PROSITE" id="PS00198">
    <property type="entry name" value="4FE4S_FER_1"/>
    <property type="match status" value="2"/>
</dbReference>
<dbReference type="GO" id="GO:0051536">
    <property type="term" value="F:iron-sulfur cluster binding"/>
    <property type="evidence" value="ECO:0007669"/>
    <property type="project" value="InterPro"/>
</dbReference>
<dbReference type="InterPro" id="IPR014259">
    <property type="entry name" value="Sulphite_reductase_A"/>
</dbReference>
<proteinExistence type="predicted"/>